<reference evidence="2" key="1">
    <citation type="submission" date="2021-07" db="EMBL/GenBank/DDBJ databases">
        <authorList>
            <person name="Catto M.A."/>
            <person name="Jacobson A."/>
            <person name="Kennedy G."/>
            <person name="Labadie P."/>
            <person name="Hunt B.G."/>
            <person name="Srinivasan R."/>
        </authorList>
    </citation>
    <scope>NUCLEOTIDE SEQUENCE</scope>
    <source>
        <strain evidence="2">PL_HMW_Pooled</strain>
        <tissue evidence="2">Head</tissue>
    </source>
</reference>
<dbReference type="GO" id="GO:0005840">
    <property type="term" value="C:ribosome"/>
    <property type="evidence" value="ECO:0007669"/>
    <property type="project" value="UniProtKB-KW"/>
</dbReference>
<keyword evidence="3" id="KW-1185">Reference proteome</keyword>
<evidence type="ECO:0000313" key="3">
    <source>
        <dbReference type="Proteomes" id="UP001219518"/>
    </source>
</evidence>
<keyword evidence="2" id="KW-0687">Ribonucleoprotein</keyword>
<dbReference type="GO" id="GO:0032259">
    <property type="term" value="P:methylation"/>
    <property type="evidence" value="ECO:0007669"/>
    <property type="project" value="UniProtKB-KW"/>
</dbReference>
<dbReference type="GO" id="GO:0008168">
    <property type="term" value="F:methyltransferase activity"/>
    <property type="evidence" value="ECO:0007669"/>
    <property type="project" value="UniProtKB-KW"/>
</dbReference>
<dbReference type="EMBL" id="JAHWGI010000088">
    <property type="protein sequence ID" value="KAK3909276.1"/>
    <property type="molecule type" value="Genomic_DNA"/>
</dbReference>
<keyword evidence="2" id="KW-0489">Methyltransferase</keyword>
<gene>
    <name evidence="2" type="ORF">KUF71_019331</name>
</gene>
<name>A0AAE1L794_9NEOP</name>
<comment type="caution">
    <text evidence="2">The sequence shown here is derived from an EMBL/GenBank/DDBJ whole genome shotgun (WGS) entry which is preliminary data.</text>
</comment>
<sequence>TIWSAARSAARRLATKLPGLTWSWSEAKSWSLNIPSPGDVVTHTIVDTECRGDLHHHLRSHLQQKYLNDLLNKPDQGKVYDTSCMDPASNHFIQTGQHTRFCDWRFIHRARLGVLPLRACIRVANIDRRCRICRYPEETTAHVLCHCMKHSRAMNNRHRAVIFHLVNSMKDKSGLRIEKTKQQNPGSGGIRTHASEETGALNQRLRPLGHATR</sequence>
<keyword evidence="2" id="KW-0689">Ribosomal protein</keyword>
<evidence type="ECO:0000313" key="2">
    <source>
        <dbReference type="EMBL" id="KAK3909276.1"/>
    </source>
</evidence>
<accession>A0AAE1L794</accession>
<protein>
    <submittedName>
        <fullName evidence="2">Ribosomal protein L11 methyltransferase</fullName>
    </submittedName>
</protein>
<feature type="region of interest" description="Disordered" evidence="1">
    <location>
        <begin position="173"/>
        <end position="213"/>
    </location>
</feature>
<feature type="non-terminal residue" evidence="2">
    <location>
        <position position="1"/>
    </location>
</feature>
<evidence type="ECO:0000256" key="1">
    <source>
        <dbReference type="SAM" id="MobiDB-lite"/>
    </source>
</evidence>
<dbReference type="AlphaFoldDB" id="A0AAE1L794"/>
<dbReference type="Proteomes" id="UP001219518">
    <property type="component" value="Unassembled WGS sequence"/>
</dbReference>
<reference evidence="2" key="2">
    <citation type="journal article" date="2023" name="BMC Genomics">
        <title>Pest status, molecular evolution, and epigenetic factors derived from the genome assembly of Frankliniella fusca, a thysanopteran phytovirus vector.</title>
        <authorList>
            <person name="Catto M.A."/>
            <person name="Labadie P.E."/>
            <person name="Jacobson A.L."/>
            <person name="Kennedy G.G."/>
            <person name="Srinivasan R."/>
            <person name="Hunt B.G."/>
        </authorList>
    </citation>
    <scope>NUCLEOTIDE SEQUENCE</scope>
    <source>
        <strain evidence="2">PL_HMW_Pooled</strain>
    </source>
</reference>
<proteinExistence type="predicted"/>
<keyword evidence="2" id="KW-0808">Transferase</keyword>
<organism evidence="2 3">
    <name type="scientific">Frankliniella fusca</name>
    <dbReference type="NCBI Taxonomy" id="407009"/>
    <lineage>
        <taxon>Eukaryota</taxon>
        <taxon>Metazoa</taxon>
        <taxon>Ecdysozoa</taxon>
        <taxon>Arthropoda</taxon>
        <taxon>Hexapoda</taxon>
        <taxon>Insecta</taxon>
        <taxon>Pterygota</taxon>
        <taxon>Neoptera</taxon>
        <taxon>Paraneoptera</taxon>
        <taxon>Thysanoptera</taxon>
        <taxon>Terebrantia</taxon>
        <taxon>Thripoidea</taxon>
        <taxon>Thripidae</taxon>
        <taxon>Frankliniella</taxon>
    </lineage>
</organism>